<evidence type="ECO:0000313" key="1">
    <source>
        <dbReference type="EMBL" id="SVD55794.1"/>
    </source>
</evidence>
<evidence type="ECO:0008006" key="2">
    <source>
        <dbReference type="Google" id="ProtNLM"/>
    </source>
</evidence>
<feature type="non-terminal residue" evidence="1">
    <location>
        <position position="50"/>
    </location>
</feature>
<organism evidence="1">
    <name type="scientific">marine metagenome</name>
    <dbReference type="NCBI Taxonomy" id="408172"/>
    <lineage>
        <taxon>unclassified sequences</taxon>
        <taxon>metagenomes</taxon>
        <taxon>ecological metagenomes</taxon>
    </lineage>
</organism>
<sequence>MKQYFVYVIELDPAVAALRKFQAKNPKYISGNDCVYVGQSSRKPALRFEQ</sequence>
<name>A0A382WAZ8_9ZZZZ</name>
<protein>
    <recommendedName>
        <fullName evidence="2">GIY-YIG domain-containing protein</fullName>
    </recommendedName>
</protein>
<proteinExistence type="predicted"/>
<reference evidence="1" key="1">
    <citation type="submission" date="2018-05" db="EMBL/GenBank/DDBJ databases">
        <authorList>
            <person name="Lanie J.A."/>
            <person name="Ng W.-L."/>
            <person name="Kazmierczak K.M."/>
            <person name="Andrzejewski T.M."/>
            <person name="Davidsen T.M."/>
            <person name="Wayne K.J."/>
            <person name="Tettelin H."/>
            <person name="Glass J.I."/>
            <person name="Rusch D."/>
            <person name="Podicherti R."/>
            <person name="Tsui H.-C.T."/>
            <person name="Winkler M.E."/>
        </authorList>
    </citation>
    <scope>NUCLEOTIDE SEQUENCE</scope>
</reference>
<gene>
    <name evidence="1" type="ORF">METZ01_LOCUS408648</name>
</gene>
<accession>A0A382WAZ8</accession>
<dbReference type="EMBL" id="UINC01158315">
    <property type="protein sequence ID" value="SVD55794.1"/>
    <property type="molecule type" value="Genomic_DNA"/>
</dbReference>
<dbReference type="AlphaFoldDB" id="A0A382WAZ8"/>